<evidence type="ECO:0000256" key="14">
    <source>
        <dbReference type="ARBA" id="ARBA00023128"/>
    </source>
</evidence>
<evidence type="ECO:0000256" key="12">
    <source>
        <dbReference type="ARBA" id="ARBA00022842"/>
    </source>
</evidence>
<dbReference type="Pfam" id="PF09139">
    <property type="entry name" value="Tam41_Mmp37"/>
    <property type="match status" value="1"/>
</dbReference>
<evidence type="ECO:0000256" key="2">
    <source>
        <dbReference type="ARBA" id="ARBA00004443"/>
    </source>
</evidence>
<dbReference type="EC" id="2.7.7.41" evidence="6"/>
<keyword evidence="13" id="KW-0443">Lipid metabolism</keyword>
<keyword evidence="8" id="KW-0444">Lipid biosynthesis</keyword>
<dbReference type="PANTHER" id="PTHR13619:SF0">
    <property type="entry name" value="PHOSPHATIDATE CYTIDYLYLTRANSFERASE, MITOCHONDRIAL"/>
    <property type="match status" value="1"/>
</dbReference>
<evidence type="ECO:0000256" key="8">
    <source>
        <dbReference type="ARBA" id="ARBA00022516"/>
    </source>
</evidence>
<dbReference type="PIRSF" id="PIRSF028840">
    <property type="entry name" value="Mmp37"/>
    <property type="match status" value="1"/>
</dbReference>
<comment type="cofactor">
    <cofactor evidence="1">
        <name>Mg(2+)</name>
        <dbReference type="ChEBI" id="CHEBI:18420"/>
    </cofactor>
</comment>
<dbReference type="PANTHER" id="PTHR13619">
    <property type="entry name" value="PHOSPHATIDATE CYTIDYLYLTRANSFERASE, MITOCHONDRIAL"/>
    <property type="match status" value="1"/>
</dbReference>
<keyword evidence="9" id="KW-0808">Transferase</keyword>
<evidence type="ECO:0000256" key="17">
    <source>
        <dbReference type="ARBA" id="ARBA00023264"/>
    </source>
</evidence>
<keyword evidence="15" id="KW-0472">Membrane</keyword>
<evidence type="ECO:0000313" key="20">
    <source>
        <dbReference type="Proteomes" id="UP001498771"/>
    </source>
</evidence>
<gene>
    <name evidence="19" type="ORF">BZA70DRAFT_236142</name>
</gene>
<evidence type="ECO:0000256" key="7">
    <source>
        <dbReference type="ARBA" id="ARBA00018337"/>
    </source>
</evidence>
<keyword evidence="12" id="KW-0460">Magnesium</keyword>
<dbReference type="GeneID" id="90035880"/>
<comment type="pathway">
    <text evidence="3">Phospholipid metabolism; CDP-diacylglycerol biosynthesis; CDP-diacylglycerol from sn-glycerol 3-phosphate: step 3/3.</text>
</comment>
<evidence type="ECO:0000256" key="18">
    <source>
        <dbReference type="ARBA" id="ARBA00029893"/>
    </source>
</evidence>
<evidence type="ECO:0000256" key="4">
    <source>
        <dbReference type="ARBA" id="ARBA00005189"/>
    </source>
</evidence>
<evidence type="ECO:0000256" key="1">
    <source>
        <dbReference type="ARBA" id="ARBA00001946"/>
    </source>
</evidence>
<keyword evidence="17" id="KW-1208">Phospholipid metabolism</keyword>
<name>A0ABR1F9W0_9ASCO</name>
<accession>A0ABR1F9W0</accession>
<keyword evidence="10" id="KW-0548">Nucleotidyltransferase</keyword>
<dbReference type="EMBL" id="JBBJBU010000002">
    <property type="protein sequence ID" value="KAK7206610.1"/>
    <property type="molecule type" value="Genomic_DNA"/>
</dbReference>
<keyword evidence="11" id="KW-0999">Mitochondrion inner membrane</keyword>
<dbReference type="InterPro" id="IPR015222">
    <property type="entry name" value="Tam41"/>
</dbReference>
<reference evidence="19 20" key="1">
    <citation type="submission" date="2024-03" db="EMBL/GenBank/DDBJ databases">
        <title>Genome-scale model development and genomic sequencing of the oleaginous clade Lipomyces.</title>
        <authorList>
            <consortium name="Lawrence Berkeley National Laboratory"/>
            <person name="Czajka J.J."/>
            <person name="Han Y."/>
            <person name="Kim J."/>
            <person name="Mondo S.J."/>
            <person name="Hofstad B.A."/>
            <person name="Robles A."/>
            <person name="Haridas S."/>
            <person name="Riley R."/>
            <person name="LaButti K."/>
            <person name="Pangilinan J."/>
            <person name="Andreopoulos W."/>
            <person name="Lipzen A."/>
            <person name="Yan J."/>
            <person name="Wang M."/>
            <person name="Ng V."/>
            <person name="Grigoriev I.V."/>
            <person name="Spatafora J.W."/>
            <person name="Magnuson J.K."/>
            <person name="Baker S.E."/>
            <person name="Pomraning K.R."/>
        </authorList>
    </citation>
    <scope>NUCLEOTIDE SEQUENCE [LARGE SCALE GENOMIC DNA]</scope>
    <source>
        <strain evidence="19 20">Phaff 52-87</strain>
    </source>
</reference>
<evidence type="ECO:0000256" key="16">
    <source>
        <dbReference type="ARBA" id="ARBA00023209"/>
    </source>
</evidence>
<comment type="pathway">
    <text evidence="4">Lipid metabolism.</text>
</comment>
<evidence type="ECO:0000256" key="13">
    <source>
        <dbReference type="ARBA" id="ARBA00023098"/>
    </source>
</evidence>
<evidence type="ECO:0000256" key="3">
    <source>
        <dbReference type="ARBA" id="ARBA00005119"/>
    </source>
</evidence>
<comment type="similarity">
    <text evidence="5">Belongs to the TAM41 family.</text>
</comment>
<proteinExistence type="inferred from homology"/>
<protein>
    <recommendedName>
        <fullName evidence="7">Phosphatidate cytidylyltransferase, mitochondrial</fullName>
        <ecNumber evidence="6">2.7.7.41</ecNumber>
    </recommendedName>
    <alternativeName>
        <fullName evidence="18">CDP-diacylglycerol synthase</fullName>
    </alternativeName>
</protein>
<dbReference type="Proteomes" id="UP001498771">
    <property type="component" value="Unassembled WGS sequence"/>
</dbReference>
<dbReference type="RefSeq" id="XP_064769643.1">
    <property type="nucleotide sequence ID" value="XM_064910368.1"/>
</dbReference>
<keyword evidence="14" id="KW-0496">Mitochondrion</keyword>
<comment type="subcellular location">
    <subcellularLocation>
        <location evidence="2">Mitochondrion inner membrane</location>
        <topology evidence="2">Peripheral membrane protein</topology>
        <orientation evidence="2">Matrix side</orientation>
    </subcellularLocation>
</comment>
<keyword evidence="20" id="KW-1185">Reference proteome</keyword>
<evidence type="ECO:0000256" key="5">
    <source>
        <dbReference type="ARBA" id="ARBA00005458"/>
    </source>
</evidence>
<comment type="caution">
    <text evidence="19">The sequence shown here is derived from an EMBL/GenBank/DDBJ whole genome shotgun (WGS) entry which is preliminary data.</text>
</comment>
<evidence type="ECO:0000256" key="9">
    <source>
        <dbReference type="ARBA" id="ARBA00022679"/>
    </source>
</evidence>
<evidence type="ECO:0000256" key="6">
    <source>
        <dbReference type="ARBA" id="ARBA00012487"/>
    </source>
</evidence>
<sequence length="469" mass="52074">MRSIHRARARVAVVDSFSVRILRFSGRSAACLCLVRPSSSSAPSSAPSPSSHIAGDLDLSHPLSERHLHEIKRFSDLPEGFGVNQHIPIDNHLKEHLRGTLWKFKAPIRYAFAYGSGVFSQGTSAQTAQKPQIDLIFGVSHVQHWHSLNITQYPEHYSALRRLGSAAVARVQELGAGVYFNPYVELNGLVIKYGVISIERLTQDLLSWDTLYVSGRLHKPVKILRDDPRVRLANQRNLFSVLRTALLLLPETFTEHELYSTIASISYTGDPRMQVGAENPQKVTNIVTNQIQHFHRLYAPLIDTLPNLQLSGAYDNISLSSDFISLKQDMDPVRRGNMVARLPTSFKQRLYDRYAKILSVDPSKYSTPVESAATEANPGYNHPSSKILPRLVGTEFDRMIAARADLPQEVSRAIIDTVKWPAAVQSAKGIATAGLSKGFKYLGEKFAKRRAAAAAAAERSEEKPSDKSS</sequence>
<organism evidence="19 20">
    <name type="scientific">Myxozyma melibiosi</name>
    <dbReference type="NCBI Taxonomy" id="54550"/>
    <lineage>
        <taxon>Eukaryota</taxon>
        <taxon>Fungi</taxon>
        <taxon>Dikarya</taxon>
        <taxon>Ascomycota</taxon>
        <taxon>Saccharomycotina</taxon>
        <taxon>Lipomycetes</taxon>
        <taxon>Lipomycetales</taxon>
        <taxon>Lipomycetaceae</taxon>
        <taxon>Myxozyma</taxon>
    </lineage>
</organism>
<keyword evidence="16" id="KW-0594">Phospholipid biosynthesis</keyword>
<evidence type="ECO:0000313" key="19">
    <source>
        <dbReference type="EMBL" id="KAK7206610.1"/>
    </source>
</evidence>
<evidence type="ECO:0000256" key="10">
    <source>
        <dbReference type="ARBA" id="ARBA00022695"/>
    </source>
</evidence>
<evidence type="ECO:0000256" key="15">
    <source>
        <dbReference type="ARBA" id="ARBA00023136"/>
    </source>
</evidence>
<evidence type="ECO:0000256" key="11">
    <source>
        <dbReference type="ARBA" id="ARBA00022792"/>
    </source>
</evidence>